<comment type="caution">
    <text evidence="11">The sequence shown here is derived from an EMBL/GenBank/DDBJ whole genome shotgun (WGS) entry which is preliminary data.</text>
</comment>
<keyword evidence="7 8" id="KW-0573">Peptidoglycan synthesis</keyword>
<evidence type="ECO:0000256" key="6">
    <source>
        <dbReference type="ARBA" id="ARBA00022840"/>
    </source>
</evidence>
<comment type="similarity">
    <text evidence="7">Belongs to the MurCDEF family.</text>
</comment>
<keyword evidence="7 8" id="KW-0131">Cell cycle</keyword>
<dbReference type="Gene3D" id="3.90.190.20">
    <property type="entry name" value="Mur ligase, C-terminal domain"/>
    <property type="match status" value="1"/>
</dbReference>
<dbReference type="HAMAP" id="MF_00639">
    <property type="entry name" value="MurD"/>
    <property type="match status" value="1"/>
</dbReference>
<sequence>MNLFAQQSVLLVGLGESGLACARWALAQGATLTIVDSRLEPPGLTALRAEAAEVNCLQSVAGVPWSFQRVVVSPGLPPSHPVMVEVIELANQHNTPVESELDWFADALEALGREQGYHPKVIGVTGTNGKTTTVRMVECLARYAGLNTRAAGNISPAALASLLDALNSEDLPAVWVLELSSFQLHWTSRLALDASVVLNLTQDHLDWHKDQAEYANDKARIFTHSKVAVLNRDDSVVKNMSVPGTAKALTFGLNAPTSPGDFGLIREGGMLWLSNMPAGTEATTPKRRKDADAEVTTAQLLMPADALQVVGLHNAGNALAALALCQAIDLPMAKLLHGLRTYKGEPHRVEWVAQVEGVDYFDDSKGTNVGATVAALQGLQRTCVLIAGGEGKGQDFRELIGPVSSFACAVLLIGKAAAELQVLFAGLGVPTEVCASLEETVPKAHQRALEHAGGATPCVLLSPACASLDMFRNYAHRADVFVSAVHELAADRGQPC</sequence>
<dbReference type="PANTHER" id="PTHR43692:SF1">
    <property type="entry name" value="UDP-N-ACETYLMURAMOYLALANINE--D-GLUTAMATE LIGASE"/>
    <property type="match status" value="1"/>
</dbReference>
<dbReference type="RefSeq" id="WP_284280544.1">
    <property type="nucleotide sequence ID" value="NZ_BSOJ01000012.1"/>
</dbReference>
<dbReference type="InterPro" id="IPR013221">
    <property type="entry name" value="Mur_ligase_cen"/>
</dbReference>
<evidence type="ECO:0000313" key="12">
    <source>
        <dbReference type="Proteomes" id="UP001156664"/>
    </source>
</evidence>
<evidence type="ECO:0000256" key="5">
    <source>
        <dbReference type="ARBA" id="ARBA00022741"/>
    </source>
</evidence>
<dbReference type="EC" id="6.3.2.9" evidence="7 8"/>
<protein>
    <recommendedName>
        <fullName evidence="7 8">UDP-N-acetylmuramoylalanine--D-glutamate ligase</fullName>
        <ecNumber evidence="7 8">6.3.2.9</ecNumber>
    </recommendedName>
    <alternativeName>
        <fullName evidence="7">D-glutamic acid-adding enzyme</fullName>
    </alternativeName>
    <alternativeName>
        <fullName evidence="7">UDP-N-acetylmuramoyl-L-alanyl-D-glutamate synthetase</fullName>
    </alternativeName>
</protein>
<keyword evidence="4 7" id="KW-0436">Ligase</keyword>
<comment type="pathway">
    <text evidence="2 7 8">Cell wall biogenesis; peptidoglycan biosynthesis.</text>
</comment>
<evidence type="ECO:0000256" key="4">
    <source>
        <dbReference type="ARBA" id="ARBA00022598"/>
    </source>
</evidence>
<comment type="function">
    <text evidence="7 8">Cell wall formation. Catalyzes the addition of glutamate to the nucleotide precursor UDP-N-acetylmuramoyl-L-alanine (UMA).</text>
</comment>
<dbReference type="GO" id="GO:0016874">
    <property type="term" value="F:ligase activity"/>
    <property type="evidence" value="ECO:0007669"/>
    <property type="project" value="UniProtKB-KW"/>
</dbReference>
<dbReference type="InterPro" id="IPR036565">
    <property type="entry name" value="Mur-like_cat_sf"/>
</dbReference>
<dbReference type="Pfam" id="PF02875">
    <property type="entry name" value="Mur_ligase_C"/>
    <property type="match status" value="1"/>
</dbReference>
<dbReference type="InterPro" id="IPR036615">
    <property type="entry name" value="Mur_ligase_C_dom_sf"/>
</dbReference>
<feature type="domain" description="Mur ligase C-terminal" evidence="9">
    <location>
        <begin position="347"/>
        <end position="465"/>
    </location>
</feature>
<evidence type="ECO:0000256" key="1">
    <source>
        <dbReference type="ARBA" id="ARBA00004496"/>
    </source>
</evidence>
<dbReference type="EMBL" id="BSOJ01000012">
    <property type="protein sequence ID" value="GLR26068.1"/>
    <property type="molecule type" value="Genomic_DNA"/>
</dbReference>
<keyword evidence="3 7" id="KW-0963">Cytoplasm</keyword>
<dbReference type="SUPFAM" id="SSF53244">
    <property type="entry name" value="MurD-like peptide ligases, peptide-binding domain"/>
    <property type="match status" value="1"/>
</dbReference>
<evidence type="ECO:0000256" key="8">
    <source>
        <dbReference type="RuleBase" id="RU003664"/>
    </source>
</evidence>
<comment type="catalytic activity">
    <reaction evidence="7 8">
        <text>UDP-N-acetyl-alpha-D-muramoyl-L-alanine + D-glutamate + ATP = UDP-N-acetyl-alpha-D-muramoyl-L-alanyl-D-glutamate + ADP + phosphate + H(+)</text>
        <dbReference type="Rhea" id="RHEA:16429"/>
        <dbReference type="ChEBI" id="CHEBI:15378"/>
        <dbReference type="ChEBI" id="CHEBI:29986"/>
        <dbReference type="ChEBI" id="CHEBI:30616"/>
        <dbReference type="ChEBI" id="CHEBI:43474"/>
        <dbReference type="ChEBI" id="CHEBI:83898"/>
        <dbReference type="ChEBI" id="CHEBI:83900"/>
        <dbReference type="ChEBI" id="CHEBI:456216"/>
        <dbReference type="EC" id="6.3.2.9"/>
    </reaction>
</comment>
<dbReference type="Proteomes" id="UP001156664">
    <property type="component" value="Unassembled WGS sequence"/>
</dbReference>
<comment type="subcellular location">
    <subcellularLocation>
        <location evidence="1 7 8">Cytoplasm</location>
    </subcellularLocation>
</comment>
<dbReference type="Pfam" id="PF08245">
    <property type="entry name" value="Mur_ligase_M"/>
    <property type="match status" value="1"/>
</dbReference>
<dbReference type="Gene3D" id="3.40.50.720">
    <property type="entry name" value="NAD(P)-binding Rossmann-like Domain"/>
    <property type="match status" value="1"/>
</dbReference>
<dbReference type="InterPro" id="IPR004101">
    <property type="entry name" value="Mur_ligase_C"/>
</dbReference>
<feature type="binding site" evidence="7">
    <location>
        <begin position="126"/>
        <end position="132"/>
    </location>
    <ligand>
        <name>ATP</name>
        <dbReference type="ChEBI" id="CHEBI:30616"/>
    </ligand>
</feature>
<evidence type="ECO:0000259" key="9">
    <source>
        <dbReference type="Pfam" id="PF02875"/>
    </source>
</evidence>
<keyword evidence="7 8" id="KW-0133">Cell shape</keyword>
<evidence type="ECO:0000256" key="7">
    <source>
        <dbReference type="HAMAP-Rule" id="MF_00639"/>
    </source>
</evidence>
<dbReference type="Gene3D" id="3.40.1190.10">
    <property type="entry name" value="Mur-like, catalytic domain"/>
    <property type="match status" value="1"/>
</dbReference>
<keyword evidence="12" id="KW-1185">Reference proteome</keyword>
<gene>
    <name evidence="7 11" type="primary">murD</name>
    <name evidence="11" type="ORF">GCM10007875_11560</name>
</gene>
<dbReference type="NCBIfam" id="TIGR01087">
    <property type="entry name" value="murD"/>
    <property type="match status" value="1"/>
</dbReference>
<keyword evidence="7 8" id="KW-0961">Cell wall biogenesis/degradation</keyword>
<dbReference type="InterPro" id="IPR005762">
    <property type="entry name" value="MurD"/>
</dbReference>
<evidence type="ECO:0000259" key="10">
    <source>
        <dbReference type="Pfam" id="PF08245"/>
    </source>
</evidence>
<keyword evidence="7 8" id="KW-0132">Cell division</keyword>
<dbReference type="Pfam" id="PF21799">
    <property type="entry name" value="MurD-like_N"/>
    <property type="match status" value="1"/>
</dbReference>
<evidence type="ECO:0000256" key="2">
    <source>
        <dbReference type="ARBA" id="ARBA00004752"/>
    </source>
</evidence>
<dbReference type="SUPFAM" id="SSF53623">
    <property type="entry name" value="MurD-like peptide ligases, catalytic domain"/>
    <property type="match status" value="1"/>
</dbReference>
<dbReference type="SUPFAM" id="SSF51984">
    <property type="entry name" value="MurCD N-terminal domain"/>
    <property type="match status" value="1"/>
</dbReference>
<keyword evidence="5 7" id="KW-0547">Nucleotide-binding</keyword>
<accession>A0ABQ5YT09</accession>
<keyword evidence="6 7" id="KW-0067">ATP-binding</keyword>
<evidence type="ECO:0000313" key="11">
    <source>
        <dbReference type="EMBL" id="GLR26068.1"/>
    </source>
</evidence>
<organism evidence="11 12">
    <name type="scientific">Limnobacter litoralis</name>
    <dbReference type="NCBI Taxonomy" id="481366"/>
    <lineage>
        <taxon>Bacteria</taxon>
        <taxon>Pseudomonadati</taxon>
        <taxon>Pseudomonadota</taxon>
        <taxon>Betaproteobacteria</taxon>
        <taxon>Burkholderiales</taxon>
        <taxon>Burkholderiaceae</taxon>
        <taxon>Limnobacter</taxon>
    </lineage>
</organism>
<feature type="domain" description="Mur ligase central" evidence="10">
    <location>
        <begin position="124"/>
        <end position="324"/>
    </location>
</feature>
<proteinExistence type="inferred from homology"/>
<dbReference type="PANTHER" id="PTHR43692">
    <property type="entry name" value="UDP-N-ACETYLMURAMOYLALANINE--D-GLUTAMATE LIGASE"/>
    <property type="match status" value="1"/>
</dbReference>
<name>A0ABQ5YT09_9BURK</name>
<evidence type="ECO:0000256" key="3">
    <source>
        <dbReference type="ARBA" id="ARBA00022490"/>
    </source>
</evidence>
<reference evidence="12" key="1">
    <citation type="journal article" date="2019" name="Int. J. Syst. Evol. Microbiol.">
        <title>The Global Catalogue of Microorganisms (GCM) 10K type strain sequencing project: providing services to taxonomists for standard genome sequencing and annotation.</title>
        <authorList>
            <consortium name="The Broad Institute Genomics Platform"/>
            <consortium name="The Broad Institute Genome Sequencing Center for Infectious Disease"/>
            <person name="Wu L."/>
            <person name="Ma J."/>
        </authorList>
    </citation>
    <scope>NUCLEOTIDE SEQUENCE [LARGE SCALE GENOMIC DNA]</scope>
    <source>
        <strain evidence="12">NBRC 105857</strain>
    </source>
</reference>